<evidence type="ECO:0000313" key="3">
    <source>
        <dbReference type="Proteomes" id="UP000255024"/>
    </source>
</evidence>
<organism evidence="2 3">
    <name type="scientific">Myroides odoratus</name>
    <name type="common">Flavobacterium odoratum</name>
    <dbReference type="NCBI Taxonomy" id="256"/>
    <lineage>
        <taxon>Bacteria</taxon>
        <taxon>Pseudomonadati</taxon>
        <taxon>Bacteroidota</taxon>
        <taxon>Flavobacteriia</taxon>
        <taxon>Flavobacteriales</taxon>
        <taxon>Flavobacteriaceae</taxon>
        <taxon>Myroides</taxon>
    </lineage>
</organism>
<dbReference type="EMBL" id="UGQL01000001">
    <property type="protein sequence ID" value="STZ27359.1"/>
    <property type="molecule type" value="Genomic_DNA"/>
</dbReference>
<reference evidence="2 3" key="1">
    <citation type="submission" date="2018-06" db="EMBL/GenBank/DDBJ databases">
        <authorList>
            <consortium name="Pathogen Informatics"/>
            <person name="Doyle S."/>
        </authorList>
    </citation>
    <scope>NUCLEOTIDE SEQUENCE [LARGE SCALE GENOMIC DNA]</scope>
    <source>
        <strain evidence="2 3">NCTC11179</strain>
    </source>
</reference>
<dbReference type="RefSeq" id="WP_115090308.1">
    <property type="nucleotide sequence ID" value="NZ_CP068107.1"/>
</dbReference>
<feature type="chain" id="PRO_5017036408" description="Lipoprotein" evidence="1">
    <location>
        <begin position="23"/>
        <end position="135"/>
    </location>
</feature>
<evidence type="ECO:0000256" key="1">
    <source>
        <dbReference type="SAM" id="SignalP"/>
    </source>
</evidence>
<evidence type="ECO:0000313" key="2">
    <source>
        <dbReference type="EMBL" id="STZ27359.1"/>
    </source>
</evidence>
<dbReference type="PROSITE" id="PS51257">
    <property type="entry name" value="PROKAR_LIPOPROTEIN"/>
    <property type="match status" value="1"/>
</dbReference>
<feature type="signal peptide" evidence="1">
    <location>
        <begin position="1"/>
        <end position="22"/>
    </location>
</feature>
<proteinExistence type="predicted"/>
<gene>
    <name evidence="2" type="ORF">NCTC11179_00894</name>
</gene>
<dbReference type="AlphaFoldDB" id="A0A378RLX7"/>
<protein>
    <recommendedName>
        <fullName evidence="4">Lipoprotein</fullName>
    </recommendedName>
</protein>
<sequence>MKLNVKFMLAVSLLLVTMSCTTEDSIVAKNDQVRIQYLKPTYDGTNTNFVFNVQSQESSINYIFVEAITSENKKLTSDKILLHKGESKEIIIQNSGLHLAEGYIKSYEVRVIPFYFPENPKFPPFQPLPRPDVRY</sequence>
<keyword evidence="1" id="KW-0732">Signal</keyword>
<keyword evidence="3" id="KW-1185">Reference proteome</keyword>
<dbReference type="Proteomes" id="UP000255024">
    <property type="component" value="Unassembled WGS sequence"/>
</dbReference>
<accession>A0A378RLX7</accession>
<name>A0A378RLX7_MYROD</name>
<evidence type="ECO:0008006" key="4">
    <source>
        <dbReference type="Google" id="ProtNLM"/>
    </source>
</evidence>